<proteinExistence type="predicted"/>
<feature type="non-terminal residue" evidence="1">
    <location>
        <position position="1"/>
    </location>
</feature>
<evidence type="ECO:0000313" key="1">
    <source>
        <dbReference type="EMBL" id="SVA95482.1"/>
    </source>
</evidence>
<sequence>VIRHGYTYNILYNWFGTATAPVGLKAQ</sequence>
<name>A0A382A2W3_9ZZZZ</name>
<dbReference type="EMBL" id="UINC01023568">
    <property type="protein sequence ID" value="SVA95482.1"/>
    <property type="molecule type" value="Genomic_DNA"/>
</dbReference>
<feature type="non-terminal residue" evidence="1">
    <location>
        <position position="27"/>
    </location>
</feature>
<dbReference type="AlphaFoldDB" id="A0A382A2W3"/>
<reference evidence="1" key="1">
    <citation type="submission" date="2018-05" db="EMBL/GenBank/DDBJ databases">
        <authorList>
            <person name="Lanie J.A."/>
            <person name="Ng W.-L."/>
            <person name="Kazmierczak K.M."/>
            <person name="Andrzejewski T.M."/>
            <person name="Davidsen T.M."/>
            <person name="Wayne K.J."/>
            <person name="Tettelin H."/>
            <person name="Glass J.I."/>
            <person name="Rusch D."/>
            <person name="Podicherti R."/>
            <person name="Tsui H.-C.T."/>
            <person name="Winkler M.E."/>
        </authorList>
    </citation>
    <scope>NUCLEOTIDE SEQUENCE</scope>
</reference>
<gene>
    <name evidence="1" type="ORF">METZ01_LOCUS148336</name>
</gene>
<organism evidence="1">
    <name type="scientific">marine metagenome</name>
    <dbReference type="NCBI Taxonomy" id="408172"/>
    <lineage>
        <taxon>unclassified sequences</taxon>
        <taxon>metagenomes</taxon>
        <taxon>ecological metagenomes</taxon>
    </lineage>
</organism>
<accession>A0A382A2W3</accession>
<protein>
    <submittedName>
        <fullName evidence="1">Uncharacterized protein</fullName>
    </submittedName>
</protein>